<dbReference type="AlphaFoldDB" id="A0A3M7Q797"/>
<organism evidence="1 2">
    <name type="scientific">Brachionus plicatilis</name>
    <name type="common">Marine rotifer</name>
    <name type="synonym">Brachionus muelleri</name>
    <dbReference type="NCBI Taxonomy" id="10195"/>
    <lineage>
        <taxon>Eukaryota</taxon>
        <taxon>Metazoa</taxon>
        <taxon>Spiralia</taxon>
        <taxon>Gnathifera</taxon>
        <taxon>Rotifera</taxon>
        <taxon>Eurotatoria</taxon>
        <taxon>Monogononta</taxon>
        <taxon>Pseudotrocha</taxon>
        <taxon>Ploima</taxon>
        <taxon>Brachionidae</taxon>
        <taxon>Brachionus</taxon>
    </lineage>
</organism>
<comment type="caution">
    <text evidence="1">The sequence shown here is derived from an EMBL/GenBank/DDBJ whole genome shotgun (WGS) entry which is preliminary data.</text>
</comment>
<evidence type="ECO:0000313" key="1">
    <source>
        <dbReference type="EMBL" id="RNA07317.1"/>
    </source>
</evidence>
<sequence length="66" mass="7489">MIGKFAFKFGRLNFRAPDNRLSWCGRRKTLWQEVSSDPNAFSALHKYVPASLNEHDAISSVHTPAL</sequence>
<accession>A0A3M7Q797</accession>
<keyword evidence="2" id="KW-1185">Reference proteome</keyword>
<dbReference type="EMBL" id="REGN01007088">
    <property type="protein sequence ID" value="RNA07317.1"/>
    <property type="molecule type" value="Genomic_DNA"/>
</dbReference>
<evidence type="ECO:0000313" key="2">
    <source>
        <dbReference type="Proteomes" id="UP000276133"/>
    </source>
</evidence>
<reference evidence="1 2" key="1">
    <citation type="journal article" date="2018" name="Sci. Rep.">
        <title>Genomic signatures of local adaptation to the degree of environmental predictability in rotifers.</title>
        <authorList>
            <person name="Franch-Gras L."/>
            <person name="Hahn C."/>
            <person name="Garcia-Roger E.M."/>
            <person name="Carmona M.J."/>
            <person name="Serra M."/>
            <person name="Gomez A."/>
        </authorList>
    </citation>
    <scope>NUCLEOTIDE SEQUENCE [LARGE SCALE GENOMIC DNA]</scope>
    <source>
        <strain evidence="1">HYR1</strain>
    </source>
</reference>
<proteinExistence type="predicted"/>
<dbReference type="Proteomes" id="UP000276133">
    <property type="component" value="Unassembled WGS sequence"/>
</dbReference>
<gene>
    <name evidence="1" type="ORF">BpHYR1_014108</name>
</gene>
<name>A0A3M7Q797_BRAPC</name>
<protein>
    <submittedName>
        <fullName evidence="1">Uncharacterized protein</fullName>
    </submittedName>
</protein>